<reference evidence="6 7" key="1">
    <citation type="journal article" date="2013" name="Genome Biol.">
        <title>Genome of Acanthamoeba castellanii highlights extensive lateral gene transfer and early evolution of tyrosine kinase signaling.</title>
        <authorList>
            <person name="Clarke M."/>
            <person name="Lohan A.J."/>
            <person name="Liu B."/>
            <person name="Lagkouvardos I."/>
            <person name="Roy S."/>
            <person name="Zafar N."/>
            <person name="Bertelli C."/>
            <person name="Schilde C."/>
            <person name="Kianianmomeni A."/>
            <person name="Burglin T.R."/>
            <person name="Frech C."/>
            <person name="Turcotte B."/>
            <person name="Kopec K.O."/>
            <person name="Synnott J.M."/>
            <person name="Choo C."/>
            <person name="Paponov I."/>
            <person name="Finkler A."/>
            <person name="Soon Heng Tan C."/>
            <person name="Hutchins A.P."/>
            <person name="Weinmeier T."/>
            <person name="Rattei T."/>
            <person name="Chu J.S."/>
            <person name="Gimenez G."/>
            <person name="Irimia M."/>
            <person name="Rigden D.J."/>
            <person name="Fitzpatrick D.A."/>
            <person name="Lorenzo-Morales J."/>
            <person name="Bateman A."/>
            <person name="Chiu C.H."/>
            <person name="Tang P."/>
            <person name="Hegemann P."/>
            <person name="Fromm H."/>
            <person name="Raoult D."/>
            <person name="Greub G."/>
            <person name="Miranda-Saavedra D."/>
            <person name="Chen N."/>
            <person name="Nash P."/>
            <person name="Ginger M.L."/>
            <person name="Horn M."/>
            <person name="Schaap P."/>
            <person name="Caler L."/>
            <person name="Loftus B."/>
        </authorList>
    </citation>
    <scope>NUCLEOTIDE SEQUENCE [LARGE SCALE GENOMIC DNA]</scope>
    <source>
        <strain evidence="6 7">Neff</strain>
    </source>
</reference>
<dbReference type="Gene3D" id="3.30.450.260">
    <property type="entry name" value="Haem NO binding associated domain"/>
    <property type="match status" value="1"/>
</dbReference>
<dbReference type="CDD" id="cd04519">
    <property type="entry name" value="RasGAP"/>
    <property type="match status" value="1"/>
</dbReference>
<dbReference type="Gene3D" id="1.10.506.10">
    <property type="entry name" value="GTPase Activation - p120gap, domain 1"/>
    <property type="match status" value="2"/>
</dbReference>
<sequence>MYGHVFLAVKDCVVSKFGEAAWLKILALSRAAPAGGGEFIAMQAYDDKGLYDVVAAACKVLNVTAETVLEIAGRHFIAYTHKKTAHGQLLELMGNNPIDILCNINKLHAHLLKVAHFPEIASPTFRCTNKKANSVRLHYTPGKESRVGLAPFVNGAIRGLVEDMLKCTDVTVEQIKSREKHQTDVFLITWASPARSDADEDSPSTELSTLIDDLMPVKYGLSAKGVSRLFPFHVAFDKECNIVQAGASLQKVVPMEQGDPMSQHFAIKDPDTCAFPQFRAIHSKRKHTPFTLVHQYDDQKQLLLCGEMVWYKAKSVMVFACSPVLQTLEEAKYFGIDISDFALCDQAQAHLLIQHAQSTKEKEDGGAGAAAKEDSSPSSKDEGSGSRGDRKAGLLRSFFMPPVSPRKKESTHPLKMSSDSNGHDFSLDSRTPPDACPLHVPRLNLGDKKRSNRTLKFMLDSQTPPASATTAPEKKTCPPPKPAPIIRNRVYHAFSEALLSDSWDRFIFIRTLLNSVLMQEGGEEMRKVFEGVVRLNRDAGKIRHLLECTLAADIKAHNQEEMALLFRGESVGVRLWSTFMGQEANEYRLYCSQPLFQAVEALDRPLEMHPGRVTSDTERDANAKKLIGLAQTFLDHVCASAEFCPVYGLLTFLHSSVPCQAETLTRVVDLWVGRSWWRAIASLLFLRFLSPGIVNPAAIGQEVKEGTPRTLLLVSKMVNNLMNEVAFGDKEPFMLPLNSFLNHQNKEAVQRFVQNLTDEEAIAGAASTRGAVGQAASAADAGGGAPDEAVGGYRTSMAVDAIREALLRHHDAMWTSAKEHPSIEAKLRRLLTVALCDMPTEYC</sequence>
<dbReference type="KEGG" id="acan:ACA1_187300"/>
<evidence type="ECO:0000313" key="7">
    <source>
        <dbReference type="Proteomes" id="UP000011083"/>
    </source>
</evidence>
<dbReference type="Gene3D" id="3.90.1520.10">
    <property type="entry name" value="H-NOX domain"/>
    <property type="match status" value="1"/>
</dbReference>
<evidence type="ECO:0000256" key="2">
    <source>
        <dbReference type="ARBA" id="ARBA00022741"/>
    </source>
</evidence>
<protein>
    <recommendedName>
        <fullName evidence="1">guanylate cyclase</fullName>
        <ecNumber evidence="1">4.6.1.2</ecNumber>
    </recommendedName>
</protein>
<proteinExistence type="predicted"/>
<dbReference type="VEuPathDB" id="AmoebaDB:ACA1_187300"/>
<dbReference type="Pfam" id="PF07700">
    <property type="entry name" value="HNOB"/>
    <property type="match status" value="1"/>
</dbReference>
<dbReference type="PROSITE" id="PS50018">
    <property type="entry name" value="RAS_GTPASE_ACTIV_2"/>
    <property type="match status" value="1"/>
</dbReference>
<dbReference type="InterPro" id="IPR042463">
    <property type="entry name" value="HNOB_dom_associated_sf"/>
</dbReference>
<dbReference type="Proteomes" id="UP000011083">
    <property type="component" value="Unassembled WGS sequence"/>
</dbReference>
<dbReference type="InterPro" id="IPR008936">
    <property type="entry name" value="Rho_GTPase_activation_prot"/>
</dbReference>
<dbReference type="Pfam" id="PF07701">
    <property type="entry name" value="HNOBA"/>
    <property type="match status" value="2"/>
</dbReference>
<feature type="region of interest" description="Disordered" evidence="4">
    <location>
        <begin position="357"/>
        <end position="445"/>
    </location>
</feature>
<dbReference type="SMART" id="SM00323">
    <property type="entry name" value="RasGAP"/>
    <property type="match status" value="1"/>
</dbReference>
<dbReference type="InterPro" id="IPR001936">
    <property type="entry name" value="RasGAP_dom"/>
</dbReference>
<keyword evidence="2" id="KW-0547">Nucleotide-binding</keyword>
<dbReference type="EC" id="4.6.1.2" evidence="1"/>
<keyword evidence="3" id="KW-0141">cGMP biosynthesis</keyword>
<dbReference type="PANTHER" id="PTHR45655:SF13">
    <property type="entry name" value="SOLUBLE GUANYLATE CYCLASE GCY-32-RELATED"/>
    <property type="match status" value="1"/>
</dbReference>
<evidence type="ECO:0000313" key="6">
    <source>
        <dbReference type="EMBL" id="ELR15844.1"/>
    </source>
</evidence>
<dbReference type="OrthoDB" id="15935at2759"/>
<evidence type="ECO:0000256" key="3">
    <source>
        <dbReference type="ARBA" id="ARBA00023293"/>
    </source>
</evidence>
<dbReference type="InterPro" id="IPR024096">
    <property type="entry name" value="NO_sig/Golgi_transp_ligand-bd"/>
</dbReference>
<dbReference type="GeneID" id="14916586"/>
<dbReference type="InterPro" id="IPR011644">
    <property type="entry name" value="Heme_NO-bd"/>
</dbReference>
<dbReference type="SUPFAM" id="SSF48350">
    <property type="entry name" value="GTPase activation domain, GAP"/>
    <property type="match status" value="1"/>
</dbReference>
<feature type="compositionally biased region" description="Polar residues" evidence="4">
    <location>
        <begin position="461"/>
        <end position="470"/>
    </location>
</feature>
<name>L8GRN5_ACACF</name>
<keyword evidence="7" id="KW-1185">Reference proteome</keyword>
<gene>
    <name evidence="6" type="ORF">ACA1_187300</name>
</gene>
<dbReference type="InterPro" id="IPR011645">
    <property type="entry name" value="HNOB_dom_associated"/>
</dbReference>
<dbReference type="AlphaFoldDB" id="L8GRN5"/>
<accession>L8GRN5</accession>
<dbReference type="RefSeq" id="XP_004337857.1">
    <property type="nucleotide sequence ID" value="XM_004337809.1"/>
</dbReference>
<organism evidence="6 7">
    <name type="scientific">Acanthamoeba castellanii (strain ATCC 30010 / Neff)</name>
    <dbReference type="NCBI Taxonomy" id="1257118"/>
    <lineage>
        <taxon>Eukaryota</taxon>
        <taxon>Amoebozoa</taxon>
        <taxon>Discosea</taxon>
        <taxon>Longamoebia</taxon>
        <taxon>Centramoebida</taxon>
        <taxon>Acanthamoebidae</taxon>
        <taxon>Acanthamoeba</taxon>
    </lineage>
</organism>
<dbReference type="InterPro" id="IPR038158">
    <property type="entry name" value="H-NOX_domain_sf"/>
</dbReference>
<dbReference type="STRING" id="1257118.L8GRN5"/>
<evidence type="ECO:0000259" key="5">
    <source>
        <dbReference type="PROSITE" id="PS50018"/>
    </source>
</evidence>
<feature type="compositionally biased region" description="Basic and acidic residues" evidence="4">
    <location>
        <begin position="358"/>
        <end position="392"/>
    </location>
</feature>
<dbReference type="GO" id="GO:0020037">
    <property type="term" value="F:heme binding"/>
    <property type="evidence" value="ECO:0007669"/>
    <property type="project" value="InterPro"/>
</dbReference>
<feature type="region of interest" description="Disordered" evidence="4">
    <location>
        <begin position="461"/>
        <end position="482"/>
    </location>
</feature>
<evidence type="ECO:0000256" key="1">
    <source>
        <dbReference type="ARBA" id="ARBA00012202"/>
    </source>
</evidence>
<dbReference type="Pfam" id="PF00616">
    <property type="entry name" value="RasGAP"/>
    <property type="match status" value="1"/>
</dbReference>
<dbReference type="EMBL" id="KB008020">
    <property type="protein sequence ID" value="ELR15844.1"/>
    <property type="molecule type" value="Genomic_DNA"/>
</dbReference>
<dbReference type="PANTHER" id="PTHR45655">
    <property type="entry name" value="GUANYLATE CYCLASE SOLUBLE SUBUNIT BETA-2"/>
    <property type="match status" value="1"/>
</dbReference>
<dbReference type="SUPFAM" id="SSF111126">
    <property type="entry name" value="Ligand-binding domain in the NO signalling and Golgi transport"/>
    <property type="match status" value="1"/>
</dbReference>
<dbReference type="GO" id="GO:0004383">
    <property type="term" value="F:guanylate cyclase activity"/>
    <property type="evidence" value="ECO:0007669"/>
    <property type="project" value="UniProtKB-EC"/>
</dbReference>
<feature type="domain" description="Ras-GAP" evidence="5">
    <location>
        <begin position="524"/>
        <end position="723"/>
    </location>
</feature>
<dbReference type="GO" id="GO:0000166">
    <property type="term" value="F:nucleotide binding"/>
    <property type="evidence" value="ECO:0007669"/>
    <property type="project" value="UniProtKB-KW"/>
</dbReference>
<evidence type="ECO:0000256" key="4">
    <source>
        <dbReference type="SAM" id="MobiDB-lite"/>
    </source>
</evidence>